<dbReference type="AlphaFoldDB" id="A0A090X9S0"/>
<reference evidence="1" key="1">
    <citation type="journal article" date="2015" name="PLoS Negl. Trop. Dis.">
        <title>Deep Sequencing Analysis of the Ixodes ricinus Haemocytome.</title>
        <authorList>
            <person name="Kotsyfakis M."/>
            <person name="Kopacek P."/>
            <person name="Franta Z."/>
            <person name="Pedra J.H."/>
            <person name="Ribeiro J.M."/>
        </authorList>
    </citation>
    <scope>NUCLEOTIDE SEQUENCE</scope>
</reference>
<proteinExistence type="evidence at transcript level"/>
<organism evidence="1">
    <name type="scientific">Ixodes ricinus</name>
    <name type="common">Common tick</name>
    <name type="synonym">Acarus ricinus</name>
    <dbReference type="NCBI Taxonomy" id="34613"/>
    <lineage>
        <taxon>Eukaryota</taxon>
        <taxon>Metazoa</taxon>
        <taxon>Ecdysozoa</taxon>
        <taxon>Arthropoda</taxon>
        <taxon>Chelicerata</taxon>
        <taxon>Arachnida</taxon>
        <taxon>Acari</taxon>
        <taxon>Parasitiformes</taxon>
        <taxon>Ixodida</taxon>
        <taxon>Ixodoidea</taxon>
        <taxon>Ixodidae</taxon>
        <taxon>Ixodinae</taxon>
        <taxon>Ixodes</taxon>
    </lineage>
</organism>
<evidence type="ECO:0000313" key="1">
    <source>
        <dbReference type="EMBL" id="JAC93526.1"/>
    </source>
</evidence>
<name>A0A090X9S0_IXORI</name>
<protein>
    <submittedName>
        <fullName evidence="1">Uncharacterized protein</fullName>
    </submittedName>
</protein>
<feature type="non-terminal residue" evidence="1">
    <location>
        <position position="1"/>
    </location>
</feature>
<dbReference type="EMBL" id="GBIH01001184">
    <property type="protein sequence ID" value="JAC93526.1"/>
    <property type="molecule type" value="mRNA"/>
</dbReference>
<sequence>ECQLVLSRLPRATASFLLGFENHVSGPRRRKSCALNAGLPEKYPVRPDPRTPNLQPGTYGSVIELPGFASMEEAMLQCTFRIPKCFFRQDKYREYSLVPWPSPCPQALAHGELPRFFAACITHYRDC</sequence>
<accession>A0A090X9S0</accession>